<dbReference type="EMBL" id="JAJA02000001">
    <property type="protein sequence ID" value="KWS03849.1"/>
    <property type="molecule type" value="Genomic_DNA"/>
</dbReference>
<keyword evidence="3" id="KW-1185">Reference proteome</keyword>
<evidence type="ECO:0000256" key="1">
    <source>
        <dbReference type="SAM" id="MobiDB-lite"/>
    </source>
</evidence>
<gene>
    <name evidence="2" type="ORF">AZ78_1398</name>
</gene>
<organism evidence="2 3">
    <name type="scientific">Lysobacter capsici AZ78</name>
    <dbReference type="NCBI Taxonomy" id="1444315"/>
    <lineage>
        <taxon>Bacteria</taxon>
        <taxon>Pseudomonadati</taxon>
        <taxon>Pseudomonadota</taxon>
        <taxon>Gammaproteobacteria</taxon>
        <taxon>Lysobacterales</taxon>
        <taxon>Lysobacteraceae</taxon>
        <taxon>Lysobacter</taxon>
    </lineage>
</organism>
<dbReference type="Proteomes" id="UP000023435">
    <property type="component" value="Unassembled WGS sequence"/>
</dbReference>
<evidence type="ECO:0000313" key="3">
    <source>
        <dbReference type="Proteomes" id="UP000023435"/>
    </source>
</evidence>
<name>A0A108U791_9GAMM</name>
<sequence>MGARRRGGRAGASRLGRVDAGDAGRRLAPGPDREGGHYPGCWVDRQKWTMSLIGRPAQVAFWQPL</sequence>
<feature type="compositionally biased region" description="Basic and acidic residues" evidence="1">
    <location>
        <begin position="16"/>
        <end position="36"/>
    </location>
</feature>
<proteinExistence type="predicted"/>
<protein>
    <submittedName>
        <fullName evidence="2">Uncharacterized protein</fullName>
    </submittedName>
</protein>
<comment type="caution">
    <text evidence="2">The sequence shown here is derived from an EMBL/GenBank/DDBJ whole genome shotgun (WGS) entry which is preliminary data.</text>
</comment>
<reference evidence="2 3" key="1">
    <citation type="journal article" date="2014" name="Genome Announc.">
        <title>Draft Genome Sequence of Lysobacter capsici AZ78, a Bacterium Antagonistic to Plant-Pathogenic Oomycetes.</title>
        <authorList>
            <person name="Puopolo G."/>
            <person name="Sonego P."/>
            <person name="Engelen K."/>
            <person name="Pertot I."/>
        </authorList>
    </citation>
    <scope>NUCLEOTIDE SEQUENCE [LARGE SCALE GENOMIC DNA]</scope>
    <source>
        <strain evidence="2 3">AZ78</strain>
    </source>
</reference>
<evidence type="ECO:0000313" key="2">
    <source>
        <dbReference type="EMBL" id="KWS03849.1"/>
    </source>
</evidence>
<accession>A0A108U791</accession>
<feature type="region of interest" description="Disordered" evidence="1">
    <location>
        <begin position="1"/>
        <end position="38"/>
    </location>
</feature>
<dbReference type="AlphaFoldDB" id="A0A108U791"/>